<dbReference type="Proteomes" id="UP000326924">
    <property type="component" value="Unassembled WGS sequence"/>
</dbReference>
<dbReference type="EMBL" id="VXIS01000264">
    <property type="protein sequence ID" value="KAA8895440.1"/>
    <property type="molecule type" value="Genomic_DNA"/>
</dbReference>
<evidence type="ECO:0000313" key="2">
    <source>
        <dbReference type="EMBL" id="KAA8895440.1"/>
    </source>
</evidence>
<dbReference type="AlphaFoldDB" id="A0A5J5EJ52"/>
<evidence type="ECO:0000256" key="1">
    <source>
        <dbReference type="SAM" id="MobiDB-lite"/>
    </source>
</evidence>
<protein>
    <submittedName>
        <fullName evidence="2">Uncharacterized protein</fullName>
    </submittedName>
</protein>
<evidence type="ECO:0000313" key="3">
    <source>
        <dbReference type="Proteomes" id="UP000326924"/>
    </source>
</evidence>
<feature type="region of interest" description="Disordered" evidence="1">
    <location>
        <begin position="1"/>
        <end position="38"/>
    </location>
</feature>
<feature type="region of interest" description="Disordered" evidence="1">
    <location>
        <begin position="71"/>
        <end position="121"/>
    </location>
</feature>
<accession>A0A5J5EJ52</accession>
<name>A0A5J5EJ52_9PEZI</name>
<feature type="compositionally biased region" description="Low complexity" evidence="1">
    <location>
        <begin position="1"/>
        <end position="35"/>
    </location>
</feature>
<comment type="caution">
    <text evidence="2">The sequence shown here is derived from an EMBL/GenBank/DDBJ whole genome shotgun (WGS) entry which is preliminary data.</text>
</comment>
<reference evidence="2 3" key="1">
    <citation type="submission" date="2019-09" db="EMBL/GenBank/DDBJ databases">
        <title>Draft genome of the ectomycorrhizal ascomycete Sphaerosporella brunnea.</title>
        <authorList>
            <consortium name="DOE Joint Genome Institute"/>
            <person name="Benucci G.M."/>
            <person name="Marozzi G."/>
            <person name="Antonielli L."/>
            <person name="Sanchez S."/>
            <person name="Marco P."/>
            <person name="Wang X."/>
            <person name="Falini L.B."/>
            <person name="Barry K."/>
            <person name="Haridas S."/>
            <person name="Lipzen A."/>
            <person name="Labutti K."/>
            <person name="Grigoriev I.V."/>
            <person name="Murat C."/>
            <person name="Martin F."/>
            <person name="Albertini E."/>
            <person name="Donnini D."/>
            <person name="Bonito G."/>
        </authorList>
    </citation>
    <scope>NUCLEOTIDE SEQUENCE [LARGE SCALE GENOMIC DNA]</scope>
    <source>
        <strain evidence="2 3">Sb_GMNB300</strain>
    </source>
</reference>
<sequence length="236" mass="25970">MQHYNYGNNYNGNNNGNTINNNGNNNGNNINNNNNHHQVNVYGAGATVFHGPVFLVPPHGPWHAAPPYVAPYAPNQPHPNGPQGHQPAPPANQPPVHQPAPPPNLPPVHQPVAPPNLPLLQPPAQQLPAPIDIRVMLFRRAANGLITYGGDFRFRVRAGLTWMDLATPCAHRYGIQPHQLMGVVWNFDHQLPHGCHAPWTLLWQVANGGDNSRKLEELLWRFATFGAGLQTVDITM</sequence>
<proteinExistence type="predicted"/>
<gene>
    <name evidence="2" type="ORF">FN846DRAFT_911755</name>
</gene>
<keyword evidence="3" id="KW-1185">Reference proteome</keyword>
<dbReference type="InParanoid" id="A0A5J5EJ52"/>
<organism evidence="2 3">
    <name type="scientific">Sphaerosporella brunnea</name>
    <dbReference type="NCBI Taxonomy" id="1250544"/>
    <lineage>
        <taxon>Eukaryota</taxon>
        <taxon>Fungi</taxon>
        <taxon>Dikarya</taxon>
        <taxon>Ascomycota</taxon>
        <taxon>Pezizomycotina</taxon>
        <taxon>Pezizomycetes</taxon>
        <taxon>Pezizales</taxon>
        <taxon>Pyronemataceae</taxon>
        <taxon>Sphaerosporella</taxon>
    </lineage>
</organism>
<feature type="compositionally biased region" description="Pro residues" evidence="1">
    <location>
        <begin position="87"/>
        <end position="121"/>
    </location>
</feature>